<protein>
    <submittedName>
        <fullName evidence="1">Ester cyclase</fullName>
    </submittedName>
</protein>
<evidence type="ECO:0000313" key="1">
    <source>
        <dbReference type="EMBL" id="QOY90607.1"/>
    </source>
</evidence>
<reference evidence="1 2" key="1">
    <citation type="submission" date="2020-10" db="EMBL/GenBank/DDBJ databases">
        <title>Complete genome sequence of Paludibaculum fermentans P105T, a facultatively anaerobic acidobacterium capable of dissimilatory Fe(III) reduction.</title>
        <authorList>
            <person name="Dedysh S.N."/>
            <person name="Beletsky A.V."/>
            <person name="Kulichevskaya I.S."/>
            <person name="Mardanov A.V."/>
            <person name="Ravin N.V."/>
        </authorList>
    </citation>
    <scope>NUCLEOTIDE SEQUENCE [LARGE SCALE GENOMIC DNA]</scope>
    <source>
        <strain evidence="1 2">P105</strain>
    </source>
</reference>
<dbReference type="KEGG" id="pfer:IRI77_11860"/>
<dbReference type="Proteomes" id="UP000593892">
    <property type="component" value="Chromosome"/>
</dbReference>
<evidence type="ECO:0000313" key="2">
    <source>
        <dbReference type="Proteomes" id="UP000593892"/>
    </source>
</evidence>
<dbReference type="Pfam" id="PF07366">
    <property type="entry name" value="SnoaL"/>
    <property type="match status" value="1"/>
</dbReference>
<organism evidence="1 2">
    <name type="scientific">Paludibaculum fermentans</name>
    <dbReference type="NCBI Taxonomy" id="1473598"/>
    <lineage>
        <taxon>Bacteria</taxon>
        <taxon>Pseudomonadati</taxon>
        <taxon>Acidobacteriota</taxon>
        <taxon>Terriglobia</taxon>
        <taxon>Bryobacterales</taxon>
        <taxon>Bryobacteraceae</taxon>
        <taxon>Paludibaculum</taxon>
    </lineage>
</organism>
<name>A0A7S7SLU1_PALFE</name>
<dbReference type="InterPro" id="IPR032710">
    <property type="entry name" value="NTF2-like_dom_sf"/>
</dbReference>
<dbReference type="RefSeq" id="WP_194452267.1">
    <property type="nucleotide sequence ID" value="NZ_CP063849.1"/>
</dbReference>
<accession>A0A7S7SLU1</accession>
<gene>
    <name evidence="1" type="ORF">IRI77_11860</name>
</gene>
<dbReference type="GO" id="GO:0030638">
    <property type="term" value="P:polyketide metabolic process"/>
    <property type="evidence" value="ECO:0007669"/>
    <property type="project" value="InterPro"/>
</dbReference>
<dbReference type="PANTHER" id="PTHR38436">
    <property type="entry name" value="POLYKETIDE CYCLASE SNOAL-LIKE DOMAIN"/>
    <property type="match status" value="1"/>
</dbReference>
<dbReference type="InterPro" id="IPR009959">
    <property type="entry name" value="Cyclase_SnoaL-like"/>
</dbReference>
<dbReference type="SUPFAM" id="SSF54427">
    <property type="entry name" value="NTF2-like"/>
    <property type="match status" value="1"/>
</dbReference>
<keyword evidence="2" id="KW-1185">Reference proteome</keyword>
<dbReference type="Gene3D" id="3.10.450.50">
    <property type="match status" value="1"/>
</dbReference>
<proteinExistence type="predicted"/>
<sequence length="132" mass="14616">MSPRVNTTTVKAYVEAFNRGDFEAIAGLCTEDVEIHGVLGQGGLDVALRIWRELHEAYRPQLEIEDMVGEGSIVAVRFNEQGTFTKAFRGIQPTGKAYSLVAMEWFHLRNGKIAARWGARDSASMMKQLGVA</sequence>
<dbReference type="AlphaFoldDB" id="A0A7S7SLU1"/>
<dbReference type="PANTHER" id="PTHR38436:SF1">
    <property type="entry name" value="ESTER CYCLASE"/>
    <property type="match status" value="1"/>
</dbReference>
<dbReference type="EMBL" id="CP063849">
    <property type="protein sequence ID" value="QOY90607.1"/>
    <property type="molecule type" value="Genomic_DNA"/>
</dbReference>